<sequence length="226" mass="25212">MKLVIVVPAFNESSVIYKVLSLLPKSLNRISTIETVVVDDGSSDKTSQEAKKAGAKVLRHISNRGVGAATKTGIEYAKIKEADVVVTFDADGQHDPEDIPKLLKPIISRTADVVIGSRFKKKQKMPLDRFFLNWFANLITFILFGVVSTDSQSGLRAFSKKAINLINFSGERMDFSSEILLEAKKHKLKTHEVPIKAIYTSYSRAKGQKNINSISILVRFIIKFLR</sequence>
<evidence type="ECO:0000259" key="2">
    <source>
        <dbReference type="Pfam" id="PF00535"/>
    </source>
</evidence>
<dbReference type="InterPro" id="IPR029044">
    <property type="entry name" value="Nucleotide-diphossugar_trans"/>
</dbReference>
<comment type="caution">
    <text evidence="3">The sequence shown here is derived from an EMBL/GenBank/DDBJ whole genome shotgun (WGS) entry which is preliminary data.</text>
</comment>
<organism evidence="3 4">
    <name type="scientific">Candidatus Curtissbacteria bacterium RIFCSPHIGHO2_12_FULL_41_17</name>
    <dbReference type="NCBI Taxonomy" id="1797722"/>
    <lineage>
        <taxon>Bacteria</taxon>
        <taxon>Candidatus Curtissiibacteriota</taxon>
    </lineage>
</organism>
<keyword evidence="1" id="KW-0812">Transmembrane</keyword>
<feature type="domain" description="Glycosyltransferase 2-like" evidence="2">
    <location>
        <begin position="5"/>
        <end position="132"/>
    </location>
</feature>
<proteinExistence type="predicted"/>
<reference evidence="3 4" key="1">
    <citation type="journal article" date="2016" name="Nat. Commun.">
        <title>Thousands of microbial genomes shed light on interconnected biogeochemical processes in an aquifer system.</title>
        <authorList>
            <person name="Anantharaman K."/>
            <person name="Brown C.T."/>
            <person name="Hug L.A."/>
            <person name="Sharon I."/>
            <person name="Castelle C.J."/>
            <person name="Probst A.J."/>
            <person name="Thomas B.C."/>
            <person name="Singh A."/>
            <person name="Wilkins M.J."/>
            <person name="Karaoz U."/>
            <person name="Brodie E.L."/>
            <person name="Williams K.H."/>
            <person name="Hubbard S.S."/>
            <person name="Banfield J.F."/>
        </authorList>
    </citation>
    <scope>NUCLEOTIDE SEQUENCE [LARGE SCALE GENOMIC DNA]</scope>
</reference>
<dbReference type="InterPro" id="IPR001173">
    <property type="entry name" value="Glyco_trans_2-like"/>
</dbReference>
<dbReference type="Proteomes" id="UP000178369">
    <property type="component" value="Unassembled WGS sequence"/>
</dbReference>
<dbReference type="EMBL" id="MFBL01000007">
    <property type="protein sequence ID" value="OGE05558.1"/>
    <property type="molecule type" value="Genomic_DNA"/>
</dbReference>
<keyword evidence="1" id="KW-0472">Membrane</keyword>
<keyword evidence="1" id="KW-1133">Transmembrane helix</keyword>
<dbReference type="CDD" id="cd04179">
    <property type="entry name" value="DPM_DPG-synthase_like"/>
    <property type="match status" value="1"/>
</dbReference>
<dbReference type="PANTHER" id="PTHR48090">
    <property type="entry name" value="UNDECAPRENYL-PHOSPHATE 4-DEOXY-4-FORMAMIDO-L-ARABINOSE TRANSFERASE-RELATED"/>
    <property type="match status" value="1"/>
</dbReference>
<dbReference type="SUPFAM" id="SSF53448">
    <property type="entry name" value="Nucleotide-diphospho-sugar transferases"/>
    <property type="match status" value="1"/>
</dbReference>
<evidence type="ECO:0000313" key="3">
    <source>
        <dbReference type="EMBL" id="OGE05558.1"/>
    </source>
</evidence>
<dbReference type="Pfam" id="PF00535">
    <property type="entry name" value="Glycos_transf_2"/>
    <property type="match status" value="1"/>
</dbReference>
<protein>
    <recommendedName>
        <fullName evidence="2">Glycosyltransferase 2-like domain-containing protein</fullName>
    </recommendedName>
</protein>
<gene>
    <name evidence="3" type="ORF">A3F45_00600</name>
</gene>
<accession>A0A1F5HN28</accession>
<feature type="transmembrane region" description="Helical" evidence="1">
    <location>
        <begin position="130"/>
        <end position="147"/>
    </location>
</feature>
<dbReference type="PANTHER" id="PTHR48090:SF7">
    <property type="entry name" value="RFBJ PROTEIN"/>
    <property type="match status" value="1"/>
</dbReference>
<evidence type="ECO:0000313" key="4">
    <source>
        <dbReference type="Proteomes" id="UP000178369"/>
    </source>
</evidence>
<evidence type="ECO:0000256" key="1">
    <source>
        <dbReference type="SAM" id="Phobius"/>
    </source>
</evidence>
<dbReference type="Gene3D" id="3.90.550.10">
    <property type="entry name" value="Spore Coat Polysaccharide Biosynthesis Protein SpsA, Chain A"/>
    <property type="match status" value="1"/>
</dbReference>
<dbReference type="InterPro" id="IPR050256">
    <property type="entry name" value="Glycosyltransferase_2"/>
</dbReference>
<dbReference type="AlphaFoldDB" id="A0A1F5HN28"/>
<name>A0A1F5HN28_9BACT</name>